<dbReference type="AlphaFoldDB" id="A0A6A6T480"/>
<feature type="domain" description="NAD(P)-binding" evidence="1">
    <location>
        <begin position="8"/>
        <end position="113"/>
    </location>
</feature>
<evidence type="ECO:0000259" key="1">
    <source>
        <dbReference type="Pfam" id="PF13460"/>
    </source>
</evidence>
<dbReference type="InterPro" id="IPR051783">
    <property type="entry name" value="NAD(P)-dependent_oxidoreduct"/>
</dbReference>
<evidence type="ECO:0000313" key="3">
    <source>
        <dbReference type="Proteomes" id="UP000799324"/>
    </source>
</evidence>
<protein>
    <submittedName>
        <fullName evidence="2">NAD(P)-binding protein</fullName>
    </submittedName>
</protein>
<accession>A0A6A6T480</accession>
<proteinExistence type="predicted"/>
<dbReference type="GO" id="GO:0005737">
    <property type="term" value="C:cytoplasm"/>
    <property type="evidence" value="ECO:0007669"/>
    <property type="project" value="TreeGrafter"/>
</dbReference>
<dbReference type="EMBL" id="MU004358">
    <property type="protein sequence ID" value="KAF2654815.1"/>
    <property type="molecule type" value="Genomic_DNA"/>
</dbReference>
<organism evidence="2 3">
    <name type="scientific">Lophiostoma macrostomum CBS 122681</name>
    <dbReference type="NCBI Taxonomy" id="1314788"/>
    <lineage>
        <taxon>Eukaryota</taxon>
        <taxon>Fungi</taxon>
        <taxon>Dikarya</taxon>
        <taxon>Ascomycota</taxon>
        <taxon>Pezizomycotina</taxon>
        <taxon>Dothideomycetes</taxon>
        <taxon>Pleosporomycetidae</taxon>
        <taxon>Pleosporales</taxon>
        <taxon>Lophiostomataceae</taxon>
        <taxon>Lophiostoma</taxon>
    </lineage>
</organism>
<gene>
    <name evidence="2" type="ORF">K491DRAFT_716809</name>
</gene>
<dbReference type="Proteomes" id="UP000799324">
    <property type="component" value="Unassembled WGS sequence"/>
</dbReference>
<dbReference type="InterPro" id="IPR036291">
    <property type="entry name" value="NAD(P)-bd_dom_sf"/>
</dbReference>
<keyword evidence="3" id="KW-1185">Reference proteome</keyword>
<dbReference type="Gene3D" id="3.40.50.720">
    <property type="entry name" value="NAD(P)-binding Rossmann-like Domain"/>
    <property type="match status" value="1"/>
</dbReference>
<dbReference type="Pfam" id="PF13460">
    <property type="entry name" value="NAD_binding_10"/>
    <property type="match status" value="1"/>
</dbReference>
<dbReference type="PANTHER" id="PTHR48079">
    <property type="entry name" value="PROTEIN YEEZ"/>
    <property type="match status" value="1"/>
</dbReference>
<dbReference type="InterPro" id="IPR016040">
    <property type="entry name" value="NAD(P)-bd_dom"/>
</dbReference>
<dbReference type="GO" id="GO:0004029">
    <property type="term" value="F:aldehyde dehydrogenase (NAD+) activity"/>
    <property type="evidence" value="ECO:0007669"/>
    <property type="project" value="TreeGrafter"/>
</dbReference>
<dbReference type="OrthoDB" id="2130169at2759"/>
<reference evidence="2" key="1">
    <citation type="journal article" date="2020" name="Stud. Mycol.">
        <title>101 Dothideomycetes genomes: a test case for predicting lifestyles and emergence of pathogens.</title>
        <authorList>
            <person name="Haridas S."/>
            <person name="Albert R."/>
            <person name="Binder M."/>
            <person name="Bloem J."/>
            <person name="Labutti K."/>
            <person name="Salamov A."/>
            <person name="Andreopoulos B."/>
            <person name="Baker S."/>
            <person name="Barry K."/>
            <person name="Bills G."/>
            <person name="Bluhm B."/>
            <person name="Cannon C."/>
            <person name="Castanera R."/>
            <person name="Culley D."/>
            <person name="Daum C."/>
            <person name="Ezra D."/>
            <person name="Gonzalez J."/>
            <person name="Henrissat B."/>
            <person name="Kuo A."/>
            <person name="Liang C."/>
            <person name="Lipzen A."/>
            <person name="Lutzoni F."/>
            <person name="Magnuson J."/>
            <person name="Mondo S."/>
            <person name="Nolan M."/>
            <person name="Ohm R."/>
            <person name="Pangilinan J."/>
            <person name="Park H.-J."/>
            <person name="Ramirez L."/>
            <person name="Alfaro M."/>
            <person name="Sun H."/>
            <person name="Tritt A."/>
            <person name="Yoshinaga Y."/>
            <person name="Zwiers L.-H."/>
            <person name="Turgeon B."/>
            <person name="Goodwin S."/>
            <person name="Spatafora J."/>
            <person name="Crous P."/>
            <person name="Grigoriev I."/>
        </authorList>
    </citation>
    <scope>NUCLEOTIDE SEQUENCE</scope>
    <source>
        <strain evidence="2">CBS 122681</strain>
    </source>
</reference>
<dbReference type="SUPFAM" id="SSF51735">
    <property type="entry name" value="NAD(P)-binding Rossmann-fold domains"/>
    <property type="match status" value="1"/>
</dbReference>
<name>A0A6A6T480_9PLEO</name>
<evidence type="ECO:0000313" key="2">
    <source>
        <dbReference type="EMBL" id="KAF2654815.1"/>
    </source>
</evidence>
<dbReference type="PANTHER" id="PTHR48079:SF8">
    <property type="entry name" value="NAD(P)-BINDING DOMAIN-CONTAINING PROTEIN"/>
    <property type="match status" value="1"/>
</dbReference>
<sequence length="341" mass="36846">MARVFLTGATGYLGGDALHRLSASKGPKLSVSCLVRDATKAQDVAKAYPSVRIVQGDLDDTHLIETEARNSDIVIHLAATAHLASSKAIAKGLAEGDRESVGHWLQISGATLLATKEIAEGRFGFKDDKVYDDVKDIQKVHSIIKNNTQRAVDLLVVSQDPLKVKTALLVGPHIYGTGRGPTNTRSIQAPEYARATLKLKEGFRLGEGENSWSTIHVQDLSDLTASLVDAAAEEKSGLWNEDGIYFPENGDMEFGELGARIAAEAHKQGLIPKSSVKKVIDAKEADSLSGHASILWGTNAVIKSSRAGSLLEWKPYHPSLRDEIPAIVRREAKTQRAKSEL</sequence>